<proteinExistence type="predicted"/>
<sequence length="134" mass="14434">MEREIEPVGNHADPMKDGDPGRPISRCATGGWTAALFIMGVELAERSVFLGLSANLITYLTGPLGESTAAAATAVNVWTGVSFMLPLVGAFVADSYLGRYRTIILASLLYLLVRILPPPPLSSSYIYTFLFHLT</sequence>
<evidence type="ECO:0000256" key="1">
    <source>
        <dbReference type="SAM" id="MobiDB-lite"/>
    </source>
</evidence>
<protein>
    <submittedName>
        <fullName evidence="3">Putative peptide/nitrate transporter</fullName>
    </submittedName>
</protein>
<feature type="region of interest" description="Disordered" evidence="1">
    <location>
        <begin position="1"/>
        <end position="22"/>
    </location>
</feature>
<keyword evidence="4" id="KW-1185">Reference proteome</keyword>
<gene>
    <name evidence="3" type="ORF">COCNU_15G002500</name>
</gene>
<reference evidence="3" key="2">
    <citation type="submission" date="2019-07" db="EMBL/GenBank/DDBJ databases">
        <authorList>
            <person name="Yang Y."/>
            <person name="Bocs S."/>
            <person name="Baudouin L."/>
        </authorList>
    </citation>
    <scope>NUCLEOTIDE SEQUENCE</scope>
    <source>
        <tissue evidence="3">Spear leaf of Hainan Tall coconut</tissue>
    </source>
</reference>
<name>A0A8K0IWQ2_COCNU</name>
<evidence type="ECO:0000313" key="3">
    <source>
        <dbReference type="EMBL" id="KAG1369884.1"/>
    </source>
</evidence>
<organism evidence="3 4">
    <name type="scientific">Cocos nucifera</name>
    <name type="common">Coconut palm</name>
    <dbReference type="NCBI Taxonomy" id="13894"/>
    <lineage>
        <taxon>Eukaryota</taxon>
        <taxon>Viridiplantae</taxon>
        <taxon>Streptophyta</taxon>
        <taxon>Embryophyta</taxon>
        <taxon>Tracheophyta</taxon>
        <taxon>Spermatophyta</taxon>
        <taxon>Magnoliopsida</taxon>
        <taxon>Liliopsida</taxon>
        <taxon>Arecaceae</taxon>
        <taxon>Arecoideae</taxon>
        <taxon>Cocoseae</taxon>
        <taxon>Attaleinae</taxon>
        <taxon>Cocos</taxon>
    </lineage>
</organism>
<dbReference type="Gene3D" id="1.20.1250.20">
    <property type="entry name" value="MFS general substrate transporter like domains"/>
    <property type="match status" value="1"/>
</dbReference>
<evidence type="ECO:0000313" key="4">
    <source>
        <dbReference type="Proteomes" id="UP000797356"/>
    </source>
</evidence>
<evidence type="ECO:0000256" key="2">
    <source>
        <dbReference type="SAM" id="Phobius"/>
    </source>
</evidence>
<dbReference type="AlphaFoldDB" id="A0A8K0IWQ2"/>
<reference evidence="3" key="1">
    <citation type="journal article" date="2017" name="Gigascience">
        <title>The genome draft of coconut (Cocos nucifera).</title>
        <authorList>
            <person name="Xiao Y."/>
            <person name="Xu P."/>
            <person name="Fan H."/>
            <person name="Baudouin L."/>
            <person name="Xia W."/>
            <person name="Bocs S."/>
            <person name="Xu J."/>
            <person name="Li Q."/>
            <person name="Guo A."/>
            <person name="Zhou L."/>
            <person name="Li J."/>
            <person name="Wu Y."/>
            <person name="Ma Z."/>
            <person name="Armero A."/>
            <person name="Issali A.E."/>
            <person name="Liu N."/>
            <person name="Peng M."/>
            <person name="Yang Y."/>
        </authorList>
    </citation>
    <scope>NUCLEOTIDE SEQUENCE</scope>
    <source>
        <tissue evidence="3">Spear leaf of Hainan Tall coconut</tissue>
    </source>
</reference>
<keyword evidence="2" id="KW-1133">Transmembrane helix</keyword>
<feature type="transmembrane region" description="Helical" evidence="2">
    <location>
        <begin position="69"/>
        <end position="93"/>
    </location>
</feature>
<dbReference type="InterPro" id="IPR036259">
    <property type="entry name" value="MFS_trans_sf"/>
</dbReference>
<comment type="caution">
    <text evidence="3">The sequence shown here is derived from an EMBL/GenBank/DDBJ whole genome shotgun (WGS) entry which is preliminary data.</text>
</comment>
<dbReference type="PANTHER" id="PTHR11654">
    <property type="entry name" value="OLIGOPEPTIDE TRANSPORTER-RELATED"/>
    <property type="match status" value="1"/>
</dbReference>
<dbReference type="OrthoDB" id="782807at2759"/>
<dbReference type="EMBL" id="CM017886">
    <property type="protein sequence ID" value="KAG1369884.1"/>
    <property type="molecule type" value="Genomic_DNA"/>
</dbReference>
<accession>A0A8K0IWQ2</accession>
<feature type="transmembrane region" description="Helical" evidence="2">
    <location>
        <begin position="100"/>
        <end position="117"/>
    </location>
</feature>
<dbReference type="SUPFAM" id="SSF103473">
    <property type="entry name" value="MFS general substrate transporter"/>
    <property type="match status" value="1"/>
</dbReference>
<keyword evidence="2" id="KW-0812">Transmembrane</keyword>
<keyword evidence="2" id="KW-0472">Membrane</keyword>
<dbReference type="Proteomes" id="UP000797356">
    <property type="component" value="Chromosome 15"/>
</dbReference>